<protein>
    <recommendedName>
        <fullName evidence="4">RNA pseudouridylate synthase</fullName>
    </recommendedName>
    <alternativeName>
        <fullName evidence="5">RNA-uridine isomerase</fullName>
    </alternativeName>
</protein>
<dbReference type="InterPro" id="IPR020103">
    <property type="entry name" value="PsdUridine_synth_cat_dom_sf"/>
</dbReference>
<name>A0A1Y0L3E9_9MOLU</name>
<dbReference type="GO" id="GO:0000455">
    <property type="term" value="P:enzyme-directed rRNA pseudouridine synthesis"/>
    <property type="evidence" value="ECO:0007669"/>
    <property type="project" value="UniProtKB-ARBA"/>
</dbReference>
<dbReference type="CDD" id="cd00165">
    <property type="entry name" value="S4"/>
    <property type="match status" value="1"/>
</dbReference>
<dbReference type="CDD" id="cd02869">
    <property type="entry name" value="PseudoU_synth_RluA_like"/>
    <property type="match status" value="1"/>
</dbReference>
<dbReference type="SMART" id="SM00363">
    <property type="entry name" value="S4"/>
    <property type="match status" value="1"/>
</dbReference>
<evidence type="ECO:0000256" key="4">
    <source>
        <dbReference type="ARBA" id="ARBA00031870"/>
    </source>
</evidence>
<gene>
    <name evidence="8" type="primary">rluC</name>
    <name evidence="8" type="ORF">SCLAR_v1c12580</name>
</gene>
<accession>A0A1Y0L3E9</accession>
<evidence type="ECO:0000313" key="9">
    <source>
        <dbReference type="Proteomes" id="UP000231179"/>
    </source>
</evidence>
<reference evidence="8 9" key="1">
    <citation type="submission" date="2017-11" db="EMBL/GenBank/DDBJ databases">
        <title>Complete genome sequence of Spiroplasma clarkii CN-5 (DSM 19994).</title>
        <authorList>
            <person name="Tsai Y.-M."/>
            <person name="Chang A."/>
            <person name="Lo W.-S."/>
            <person name="Kuo C.-H."/>
        </authorList>
    </citation>
    <scope>NUCLEOTIDE SEQUENCE [LARGE SCALE GENOMIC DNA]</scope>
    <source>
        <strain evidence="8 9">CN-5</strain>
    </source>
</reference>
<dbReference type="KEGG" id="scla:SCLARK_001793"/>
<evidence type="ECO:0000256" key="2">
    <source>
        <dbReference type="ARBA" id="ARBA00010876"/>
    </source>
</evidence>
<dbReference type="InterPro" id="IPR006145">
    <property type="entry name" value="PsdUridine_synth_RsuA/RluA"/>
</dbReference>
<dbReference type="PANTHER" id="PTHR21600">
    <property type="entry name" value="MITOCHONDRIAL RNA PSEUDOURIDINE SYNTHASE"/>
    <property type="match status" value="1"/>
</dbReference>
<dbReference type="PANTHER" id="PTHR21600:SF83">
    <property type="entry name" value="PSEUDOURIDYLATE SYNTHASE RPUSD4, MITOCHONDRIAL"/>
    <property type="match status" value="1"/>
</dbReference>
<evidence type="ECO:0000259" key="7">
    <source>
        <dbReference type="SMART" id="SM00363"/>
    </source>
</evidence>
<dbReference type="InterPro" id="IPR050188">
    <property type="entry name" value="RluA_PseudoU_synthase"/>
</dbReference>
<dbReference type="SUPFAM" id="SSF55120">
    <property type="entry name" value="Pseudouridine synthase"/>
    <property type="match status" value="1"/>
</dbReference>
<keyword evidence="6" id="KW-0694">RNA-binding</keyword>
<dbReference type="Pfam" id="PF00849">
    <property type="entry name" value="PseudoU_synth_2"/>
    <property type="match status" value="1"/>
</dbReference>
<dbReference type="AlphaFoldDB" id="A0A1Y0L3E9"/>
<evidence type="ECO:0000313" key="8">
    <source>
        <dbReference type="EMBL" id="ATX71558.1"/>
    </source>
</evidence>
<feature type="domain" description="RNA-binding S4" evidence="7">
    <location>
        <begin position="13"/>
        <end position="74"/>
    </location>
</feature>
<dbReference type="Proteomes" id="UP000231179">
    <property type="component" value="Chromosome"/>
</dbReference>
<comment type="similarity">
    <text evidence="2">Belongs to the pseudouridine synthase RluA family.</text>
</comment>
<evidence type="ECO:0000256" key="1">
    <source>
        <dbReference type="ARBA" id="ARBA00000073"/>
    </source>
</evidence>
<sequence length="297" mass="34538">MTILTVNSNDAGQTLFNFIKKNFKATNLSIIYKWFRTNKIKVNGKRIKDHKLKLELGDEVKVYDSESVVKRQTEELVDFSTLEIIYEDENLLIVDKPTNLEMHSPYNICLDLMVQSYLISSNQYDIAAENSFVISHVHRLDKLTQGLVIYAKNKISLDSLLDAIKNKDKIKKYYLVKLTNNTIELGRIHGYIEYSEAEKRGFFSKRTNGKSKECMQLHRWFDEKNNILEVLLISGRKHQIRCISAFYDCPIVGDFKYGAPRNTDKRIGLVAYKLLFKNFTDHLSYLNGKEFHSKATI</sequence>
<dbReference type="EMBL" id="CP024870">
    <property type="protein sequence ID" value="ATX71558.1"/>
    <property type="molecule type" value="Genomic_DNA"/>
</dbReference>
<evidence type="ECO:0000256" key="6">
    <source>
        <dbReference type="PROSITE-ProRule" id="PRU00182"/>
    </source>
</evidence>
<evidence type="ECO:0000256" key="5">
    <source>
        <dbReference type="ARBA" id="ARBA00033164"/>
    </source>
</evidence>
<proteinExistence type="inferred from homology"/>
<dbReference type="PROSITE" id="PS50889">
    <property type="entry name" value="S4"/>
    <property type="match status" value="1"/>
</dbReference>
<dbReference type="GO" id="GO:0003723">
    <property type="term" value="F:RNA binding"/>
    <property type="evidence" value="ECO:0007669"/>
    <property type="project" value="UniProtKB-KW"/>
</dbReference>
<dbReference type="OrthoDB" id="9807829at2"/>
<dbReference type="GO" id="GO:0120159">
    <property type="term" value="F:rRNA pseudouridine synthase activity"/>
    <property type="evidence" value="ECO:0007669"/>
    <property type="project" value="UniProtKB-ARBA"/>
</dbReference>
<comment type="catalytic activity">
    <reaction evidence="1">
        <text>a uridine in RNA = a pseudouridine in RNA</text>
        <dbReference type="Rhea" id="RHEA:48348"/>
        <dbReference type="Rhea" id="RHEA-COMP:12068"/>
        <dbReference type="Rhea" id="RHEA-COMP:12069"/>
        <dbReference type="ChEBI" id="CHEBI:65314"/>
        <dbReference type="ChEBI" id="CHEBI:65315"/>
    </reaction>
</comment>
<evidence type="ECO:0000256" key="3">
    <source>
        <dbReference type="ARBA" id="ARBA00023235"/>
    </source>
</evidence>
<organism evidence="8 9">
    <name type="scientific">Spiroplasma clarkii</name>
    <dbReference type="NCBI Taxonomy" id="2139"/>
    <lineage>
        <taxon>Bacteria</taxon>
        <taxon>Bacillati</taxon>
        <taxon>Mycoplasmatota</taxon>
        <taxon>Mollicutes</taxon>
        <taxon>Entomoplasmatales</taxon>
        <taxon>Spiroplasmataceae</taxon>
        <taxon>Spiroplasma</taxon>
    </lineage>
</organism>
<dbReference type="InterPro" id="IPR036986">
    <property type="entry name" value="S4_RNA-bd_sf"/>
</dbReference>
<dbReference type="RefSeq" id="WP_100255087.1">
    <property type="nucleotide sequence ID" value="NZ_CP015819.1"/>
</dbReference>
<dbReference type="InterPro" id="IPR002942">
    <property type="entry name" value="S4_RNA-bd"/>
</dbReference>
<dbReference type="Gene3D" id="3.10.290.10">
    <property type="entry name" value="RNA-binding S4 domain"/>
    <property type="match status" value="1"/>
</dbReference>
<dbReference type="Gene3D" id="3.30.2350.10">
    <property type="entry name" value="Pseudouridine synthase"/>
    <property type="match status" value="1"/>
</dbReference>
<keyword evidence="9" id="KW-1185">Reference proteome</keyword>
<keyword evidence="3" id="KW-0413">Isomerase</keyword>